<evidence type="ECO:0000313" key="1">
    <source>
        <dbReference type="EMBL" id="XBY42846.1"/>
    </source>
</evidence>
<dbReference type="AlphaFoldDB" id="A0AAU7X607"/>
<dbReference type="EMBL" id="CP158568">
    <property type="protein sequence ID" value="XBY42846.1"/>
    <property type="molecule type" value="Genomic_DNA"/>
</dbReference>
<accession>A0AAU7X607</accession>
<dbReference type="Pfam" id="PF08238">
    <property type="entry name" value="Sel1"/>
    <property type="match status" value="3"/>
</dbReference>
<dbReference type="KEGG" id="mflg:ABS361_12025"/>
<dbReference type="SUPFAM" id="SSF81901">
    <property type="entry name" value="HCP-like"/>
    <property type="match status" value="1"/>
</dbReference>
<dbReference type="InterPro" id="IPR050767">
    <property type="entry name" value="Sel1_AlgK"/>
</dbReference>
<organism evidence="1">
    <name type="scientific">Methyloraptor flagellatus</name>
    <dbReference type="NCBI Taxonomy" id="3162530"/>
    <lineage>
        <taxon>Bacteria</taxon>
        <taxon>Pseudomonadati</taxon>
        <taxon>Pseudomonadota</taxon>
        <taxon>Alphaproteobacteria</taxon>
        <taxon>Hyphomicrobiales</taxon>
        <taxon>Ancalomicrobiaceae</taxon>
        <taxon>Methyloraptor</taxon>
    </lineage>
</organism>
<dbReference type="PANTHER" id="PTHR11102">
    <property type="entry name" value="SEL-1-LIKE PROTEIN"/>
    <property type="match status" value="1"/>
</dbReference>
<sequence>MSHYGLGVMAEAGLGQDADRVAALRNYQVAAAAGLPVAMVRLGLMAEVGIGRAPDLAAAADWYRKAAEAGDVDAALRLGLLLARDRGDSGRVAEARRWLEQAASRGSAAAAWNAAVLIDQSRAEADAPRAADLLLAAFAADEPNTVDALSGDMSGFTDATRRALIVRLKAHGSLAADAAERWDEAARRAVIAEVRRKDS</sequence>
<dbReference type="RefSeq" id="WP_407047947.1">
    <property type="nucleotide sequence ID" value="NZ_CP158568.1"/>
</dbReference>
<protein>
    <recommendedName>
        <fullName evidence="2">Sel1 repeat family protein</fullName>
    </recommendedName>
</protein>
<dbReference type="InterPro" id="IPR006597">
    <property type="entry name" value="Sel1-like"/>
</dbReference>
<dbReference type="PANTHER" id="PTHR11102:SF160">
    <property type="entry name" value="ERAD-ASSOCIATED E3 UBIQUITIN-PROTEIN LIGASE COMPONENT HRD3"/>
    <property type="match status" value="1"/>
</dbReference>
<reference evidence="1" key="1">
    <citation type="submission" date="2024-06" db="EMBL/GenBank/DDBJ databases">
        <title>Methylostella associata gen. nov., sp. nov., a novel Ancalomicrobiaceae-affiliated facultatively methylotrophic bacteria that feed on methanotrophs of the genus Methylococcus.</title>
        <authorList>
            <person name="Saltykova V."/>
            <person name="Danilova O.V."/>
            <person name="Oshkin I.Y."/>
            <person name="Belova S.E."/>
            <person name="Pimenov N.V."/>
            <person name="Dedysh S.N."/>
        </authorList>
    </citation>
    <scope>NUCLEOTIDE SEQUENCE</scope>
    <source>
        <strain evidence="1">S20</strain>
    </source>
</reference>
<proteinExistence type="predicted"/>
<dbReference type="SMART" id="SM00671">
    <property type="entry name" value="SEL1"/>
    <property type="match status" value="3"/>
</dbReference>
<evidence type="ECO:0008006" key="2">
    <source>
        <dbReference type="Google" id="ProtNLM"/>
    </source>
</evidence>
<gene>
    <name evidence="1" type="ORF">ABS361_12025</name>
</gene>
<name>A0AAU7X607_9HYPH</name>
<dbReference type="Gene3D" id="1.25.40.10">
    <property type="entry name" value="Tetratricopeptide repeat domain"/>
    <property type="match status" value="1"/>
</dbReference>
<dbReference type="InterPro" id="IPR011990">
    <property type="entry name" value="TPR-like_helical_dom_sf"/>
</dbReference>